<dbReference type="Proteomes" id="UP000549616">
    <property type="component" value="Unassembled WGS sequence"/>
</dbReference>
<dbReference type="Pfam" id="PF12728">
    <property type="entry name" value="HTH_17"/>
    <property type="match status" value="1"/>
</dbReference>
<accession>A0A853AYV6</accession>
<comment type="caution">
    <text evidence="2">The sequence shown here is derived from an EMBL/GenBank/DDBJ whole genome shotgun (WGS) entry which is preliminary data.</text>
</comment>
<dbReference type="AlphaFoldDB" id="A0A853AYV6"/>
<dbReference type="RefSeq" id="WP_179772213.1">
    <property type="nucleotide sequence ID" value="NZ_JACCFK010000001.1"/>
</dbReference>
<keyword evidence="3" id="KW-1185">Reference proteome</keyword>
<dbReference type="SUPFAM" id="SSF46955">
    <property type="entry name" value="Putative DNA-binding domain"/>
    <property type="match status" value="1"/>
</dbReference>
<evidence type="ECO:0000313" key="2">
    <source>
        <dbReference type="EMBL" id="NYI87890.1"/>
    </source>
</evidence>
<protein>
    <submittedName>
        <fullName evidence="2">Excisionase family DNA binding protein</fullName>
    </submittedName>
</protein>
<evidence type="ECO:0000313" key="3">
    <source>
        <dbReference type="Proteomes" id="UP000549616"/>
    </source>
</evidence>
<dbReference type="InterPro" id="IPR009061">
    <property type="entry name" value="DNA-bd_dom_put_sf"/>
</dbReference>
<organism evidence="2 3">
    <name type="scientific">Amycolatopsis endophytica</name>
    <dbReference type="NCBI Taxonomy" id="860233"/>
    <lineage>
        <taxon>Bacteria</taxon>
        <taxon>Bacillati</taxon>
        <taxon>Actinomycetota</taxon>
        <taxon>Actinomycetes</taxon>
        <taxon>Pseudonocardiales</taxon>
        <taxon>Pseudonocardiaceae</taxon>
        <taxon>Amycolatopsis</taxon>
    </lineage>
</organism>
<feature type="domain" description="Helix-turn-helix" evidence="1">
    <location>
        <begin position="7"/>
        <end position="58"/>
    </location>
</feature>
<dbReference type="EMBL" id="JACCFK010000001">
    <property type="protein sequence ID" value="NYI87890.1"/>
    <property type="molecule type" value="Genomic_DNA"/>
</dbReference>
<name>A0A853AYV6_9PSEU</name>
<dbReference type="InterPro" id="IPR041657">
    <property type="entry name" value="HTH_17"/>
</dbReference>
<reference evidence="2 3" key="1">
    <citation type="submission" date="2020-07" db="EMBL/GenBank/DDBJ databases">
        <title>Sequencing the genomes of 1000 actinobacteria strains.</title>
        <authorList>
            <person name="Klenk H.-P."/>
        </authorList>
    </citation>
    <scope>NUCLEOTIDE SEQUENCE [LARGE SCALE GENOMIC DNA]</scope>
    <source>
        <strain evidence="2 3">DSM 104006</strain>
    </source>
</reference>
<evidence type="ECO:0000259" key="1">
    <source>
        <dbReference type="Pfam" id="PF12728"/>
    </source>
</evidence>
<proteinExistence type="predicted"/>
<gene>
    <name evidence="2" type="ORF">HNR02_001213</name>
</gene>
<sequence length="62" mass="7121">MGTPSRFLTLKAFCEELQVAKSTFYDWCAKGRAPRHIKLPNGEIRIRRADLDAWLESREVAA</sequence>